<dbReference type="FunFam" id="3.90.70.200:FF:000003">
    <property type="entry name" value="RNA polymerase-associated protein RTF1"/>
    <property type="match status" value="1"/>
</dbReference>
<dbReference type="GO" id="GO:1990269">
    <property type="term" value="F:RNA polymerase II C-terminal domain phosphoserine binding"/>
    <property type="evidence" value="ECO:0007669"/>
    <property type="project" value="TreeGrafter"/>
</dbReference>
<dbReference type="PANTHER" id="PTHR13115:SF15">
    <property type="entry name" value="PLUS-3 DOMAIN PROTEIN"/>
    <property type="match status" value="1"/>
</dbReference>
<feature type="compositionally biased region" description="Low complexity" evidence="5">
    <location>
        <begin position="158"/>
        <end position="172"/>
    </location>
</feature>
<accession>A0A371GQK4</accession>
<gene>
    <name evidence="7" type="primary">VIP5</name>
    <name evidence="7" type="ORF">CR513_24970</name>
</gene>
<evidence type="ECO:0000256" key="1">
    <source>
        <dbReference type="ARBA" id="ARBA00004123"/>
    </source>
</evidence>
<dbReference type="AlphaFoldDB" id="A0A371GQK4"/>
<feature type="compositionally biased region" description="Basic and acidic residues" evidence="5">
    <location>
        <begin position="532"/>
        <end position="543"/>
    </location>
</feature>
<comment type="caution">
    <text evidence="7">The sequence shown here is derived from an EMBL/GenBank/DDBJ whole genome shotgun (WGS) entry which is preliminary data.</text>
</comment>
<dbReference type="GO" id="GO:0003677">
    <property type="term" value="F:DNA binding"/>
    <property type="evidence" value="ECO:0007669"/>
    <property type="project" value="InterPro"/>
</dbReference>
<feature type="compositionally biased region" description="Basic and acidic residues" evidence="5">
    <location>
        <begin position="186"/>
        <end position="203"/>
    </location>
</feature>
<feature type="region of interest" description="Disordered" evidence="5">
    <location>
        <begin position="1"/>
        <end position="277"/>
    </location>
</feature>
<keyword evidence="2" id="KW-0805">Transcription regulation</keyword>
<feature type="compositionally biased region" description="Low complexity" evidence="5">
    <location>
        <begin position="218"/>
        <end position="248"/>
    </location>
</feature>
<feature type="region of interest" description="Disordered" evidence="5">
    <location>
        <begin position="532"/>
        <end position="561"/>
    </location>
</feature>
<dbReference type="PANTHER" id="PTHR13115">
    <property type="entry name" value="RNA POLYMERASE-ASSOCIATED PROTEIN RTF1 HOMOLOG"/>
    <property type="match status" value="1"/>
</dbReference>
<evidence type="ECO:0000256" key="2">
    <source>
        <dbReference type="ARBA" id="ARBA00023015"/>
    </source>
</evidence>
<feature type="compositionally biased region" description="Basic and acidic residues" evidence="5">
    <location>
        <begin position="113"/>
        <end position="157"/>
    </location>
</feature>
<dbReference type="EMBL" id="QJKJ01004761">
    <property type="protein sequence ID" value="RDX92839.1"/>
    <property type="molecule type" value="Genomic_DNA"/>
</dbReference>
<feature type="domain" description="Plus3" evidence="6">
    <location>
        <begin position="275"/>
        <end position="410"/>
    </location>
</feature>
<feature type="non-terminal residue" evidence="7">
    <location>
        <position position="1"/>
    </location>
</feature>
<keyword evidence="8" id="KW-1185">Reference proteome</keyword>
<dbReference type="PROSITE" id="PS51360">
    <property type="entry name" value="PLUS3"/>
    <property type="match status" value="1"/>
</dbReference>
<reference evidence="7" key="1">
    <citation type="submission" date="2018-05" db="EMBL/GenBank/DDBJ databases">
        <title>Draft genome of Mucuna pruriens seed.</title>
        <authorList>
            <person name="Nnadi N.E."/>
            <person name="Vos R."/>
            <person name="Hasami M.H."/>
            <person name="Devisetty U.K."/>
            <person name="Aguiy J.C."/>
        </authorList>
    </citation>
    <scope>NUCLEOTIDE SEQUENCE [LARGE SCALE GENOMIC DNA]</scope>
    <source>
        <strain evidence="7">JCA_2017</strain>
    </source>
</reference>
<comment type="subcellular location">
    <subcellularLocation>
        <location evidence="1">Nucleus</location>
    </subcellularLocation>
</comment>
<evidence type="ECO:0000256" key="4">
    <source>
        <dbReference type="ARBA" id="ARBA00023242"/>
    </source>
</evidence>
<evidence type="ECO:0000256" key="5">
    <source>
        <dbReference type="SAM" id="MobiDB-lite"/>
    </source>
</evidence>
<sequence>MADLENMLLEAAGRTSSPVRKRHKGRNSKGKREGGAGFSDGGSNSREEDSDEGASKRPQRYASHVPLKKRLDLSRRGSNNSTGNEHGGGDLEDRVPDRDGGSSEDSDIGSDLYKNEDDRQKLAKMTELEREMILSDRATKKCEKEFKEKMRMKRENKSANAKSKTAATANSSHLHPSSAKVRSSARHAERTASKGDVLSELRAKRMKQQVLDPRDKSGNASGKGSSSKQKPGIAASPSSSSQSGSVIRSDSERDSSDDGGLGDSDDDKNMHESQMPTFENIREITIRRSKLVKWLNEPFFEELMVGCFVRIGIGRSESGPVYRLCIVQRVDGGDPNKHYKVENRVTHKYLVCVWGSENSAKKFQVAVVSDSAPLEKEFRQWVREVERTCSQMPSKMSVLEKKESIRRTSRYVYSAATVKQMLEEKKSAPSRPLNVAVEKDRLKNLLEVAKSKNDEAEMDRICKKLVELEASRKSRESDTKAMRLAEMNRKNKVENFKNLSEHKQLNANLKAGEEGYDPFSRRWTRSRNYFGKEDEKNEDKGEKDDELSKEEEKEEKGVTPKVGVGVTELALQAAADAGKLIDTNAPVDGGTESNTLHGFELPISLAQLKSFGGPQGLKNGFLARKQKIEATVGCRVHENDGSRHALTLTISDYKRRRGLLWVGIPQPNKQSLIYHSRNNMEDIVFPMRFLLVPIKLIHILRPKPLTVQHRRASQVSSHEYLRLCSITGAFGPATLVK</sequence>
<dbReference type="OrthoDB" id="166375at2759"/>
<protein>
    <submittedName>
        <fullName evidence="7">Protein RTF1-like protein</fullName>
    </submittedName>
</protein>
<feature type="compositionally biased region" description="Basic residues" evidence="5">
    <location>
        <begin position="19"/>
        <end position="29"/>
    </location>
</feature>
<dbReference type="Gene3D" id="3.90.70.200">
    <property type="entry name" value="Plus-3 domain"/>
    <property type="match status" value="1"/>
</dbReference>
<evidence type="ECO:0000256" key="3">
    <source>
        <dbReference type="ARBA" id="ARBA00023163"/>
    </source>
</evidence>
<name>A0A371GQK4_MUCPR</name>
<dbReference type="Proteomes" id="UP000257109">
    <property type="component" value="Unassembled WGS sequence"/>
</dbReference>
<evidence type="ECO:0000313" key="8">
    <source>
        <dbReference type="Proteomes" id="UP000257109"/>
    </source>
</evidence>
<dbReference type="GO" id="GO:0016593">
    <property type="term" value="C:Cdc73/Paf1 complex"/>
    <property type="evidence" value="ECO:0007669"/>
    <property type="project" value="TreeGrafter"/>
</dbReference>
<keyword evidence="3" id="KW-0804">Transcription</keyword>
<evidence type="ECO:0000259" key="6">
    <source>
        <dbReference type="PROSITE" id="PS51360"/>
    </source>
</evidence>
<keyword evidence="4" id="KW-0539">Nucleus</keyword>
<dbReference type="SUPFAM" id="SSF159042">
    <property type="entry name" value="Plus3-like"/>
    <property type="match status" value="1"/>
</dbReference>
<feature type="compositionally biased region" description="Basic and acidic residues" evidence="5">
    <location>
        <begin position="87"/>
        <end position="101"/>
    </location>
</feature>
<proteinExistence type="predicted"/>
<dbReference type="STRING" id="157652.A0A371GQK4"/>
<dbReference type="Pfam" id="PF03126">
    <property type="entry name" value="Plus-3"/>
    <property type="match status" value="1"/>
</dbReference>
<evidence type="ECO:0000313" key="7">
    <source>
        <dbReference type="EMBL" id="RDX92839.1"/>
    </source>
</evidence>
<organism evidence="7 8">
    <name type="scientific">Mucuna pruriens</name>
    <name type="common">Velvet bean</name>
    <name type="synonym">Dolichos pruriens</name>
    <dbReference type="NCBI Taxonomy" id="157652"/>
    <lineage>
        <taxon>Eukaryota</taxon>
        <taxon>Viridiplantae</taxon>
        <taxon>Streptophyta</taxon>
        <taxon>Embryophyta</taxon>
        <taxon>Tracheophyta</taxon>
        <taxon>Spermatophyta</taxon>
        <taxon>Magnoliopsida</taxon>
        <taxon>eudicotyledons</taxon>
        <taxon>Gunneridae</taxon>
        <taxon>Pentapetalae</taxon>
        <taxon>rosids</taxon>
        <taxon>fabids</taxon>
        <taxon>Fabales</taxon>
        <taxon>Fabaceae</taxon>
        <taxon>Papilionoideae</taxon>
        <taxon>50 kb inversion clade</taxon>
        <taxon>NPAAA clade</taxon>
        <taxon>indigoferoid/millettioid clade</taxon>
        <taxon>Phaseoleae</taxon>
        <taxon>Mucuna</taxon>
    </lineage>
</organism>
<dbReference type="SMART" id="SM00719">
    <property type="entry name" value="Plus3"/>
    <property type="match status" value="1"/>
</dbReference>
<dbReference type="InterPro" id="IPR036128">
    <property type="entry name" value="Plus3-like_sf"/>
</dbReference>
<dbReference type="InterPro" id="IPR004343">
    <property type="entry name" value="Plus-3_dom"/>
</dbReference>